<comment type="similarity">
    <text evidence="1 2">Belongs to the MAF1 family.</text>
</comment>
<evidence type="ECO:0000313" key="4">
    <source>
        <dbReference type="EMBL" id="VDO23879.1"/>
    </source>
</evidence>
<keyword evidence="5" id="KW-1185">Reference proteome</keyword>
<dbReference type="AlphaFoldDB" id="A0A0R3QNA5"/>
<dbReference type="EMBL" id="UZAG01015865">
    <property type="protein sequence ID" value="VDO23879.1"/>
    <property type="molecule type" value="Genomic_DNA"/>
</dbReference>
<sequence>MLAYLDIYFAFKNTIAMKLLENVELEQLSYTFGEHAKDCCIDVRLEAYSCKMITSDKKQWKKSQQNSSNAPQPLSPPEKLPWFPSNSSWTQNPRLRHFSEPGCSSLNISIEEVIELQNGLVYADAISSRTLFELRSVMNASFQDYDFSSTKSEAFSLIPNFEVSFHAVASEIMVCLGNYGNEVLKEVTLAGLVDSKLSATVANYYEIKRVLWERVDQIIKISDCKLYSYRTGYTGDPYCEDLVMWSFAYFFHNKSLKRILFMSCRAFRADTAQNRSAEELWGVDV</sequence>
<comment type="subcellular location">
    <subcellularLocation>
        <location evidence="2">Nucleus</location>
    </subcellularLocation>
</comment>
<keyword evidence="2" id="KW-0804">Transcription</keyword>
<keyword evidence="2" id="KW-0539">Nucleus</keyword>
<protein>
    <recommendedName>
        <fullName evidence="2">Repressor of RNA polymerase III transcription MAF1</fullName>
    </recommendedName>
</protein>
<dbReference type="Proteomes" id="UP000280834">
    <property type="component" value="Unassembled WGS sequence"/>
</dbReference>
<dbReference type="PANTHER" id="PTHR22504:SF0">
    <property type="entry name" value="REPRESSOR OF RNA POLYMERASE III TRANSCRIPTION MAF1 HOMOLOG"/>
    <property type="match status" value="1"/>
</dbReference>
<dbReference type="Gene3D" id="3.40.1000.50">
    <property type="entry name" value="Repressor of RNA polymerase III transcription Maf1"/>
    <property type="match status" value="1"/>
</dbReference>
<dbReference type="STRING" id="42155.A0A0R3QNA5"/>
<gene>
    <name evidence="4" type="ORF">BTMF_LOCUS7238</name>
</gene>
<dbReference type="InterPro" id="IPR015257">
    <property type="entry name" value="Maf1"/>
</dbReference>
<keyword evidence="2" id="KW-0678">Repressor</keyword>
<evidence type="ECO:0000256" key="1">
    <source>
        <dbReference type="ARBA" id="ARBA00006231"/>
    </source>
</evidence>
<organism evidence="6">
    <name type="scientific">Brugia timori</name>
    <dbReference type="NCBI Taxonomy" id="42155"/>
    <lineage>
        <taxon>Eukaryota</taxon>
        <taxon>Metazoa</taxon>
        <taxon>Ecdysozoa</taxon>
        <taxon>Nematoda</taxon>
        <taxon>Chromadorea</taxon>
        <taxon>Rhabditida</taxon>
        <taxon>Spirurina</taxon>
        <taxon>Spiruromorpha</taxon>
        <taxon>Filarioidea</taxon>
        <taxon>Onchocercidae</taxon>
        <taxon>Brugia</taxon>
    </lineage>
</organism>
<feature type="region of interest" description="Disordered" evidence="3">
    <location>
        <begin position="61"/>
        <end position="80"/>
    </location>
</feature>
<accession>A0A0R3QNA5</accession>
<dbReference type="WBParaSite" id="BTMF_0000919001-mRNA-1">
    <property type="protein sequence ID" value="BTMF_0000919001-mRNA-1"/>
    <property type="gene ID" value="BTMF_0000919001"/>
</dbReference>
<dbReference type="Pfam" id="PF09174">
    <property type="entry name" value="Maf1"/>
    <property type="match status" value="1"/>
</dbReference>
<dbReference type="GO" id="GO:0016480">
    <property type="term" value="P:negative regulation of transcription by RNA polymerase III"/>
    <property type="evidence" value="ECO:0007669"/>
    <property type="project" value="UniProtKB-UniRule"/>
</dbReference>
<reference evidence="4 5" key="2">
    <citation type="submission" date="2018-11" db="EMBL/GenBank/DDBJ databases">
        <authorList>
            <consortium name="Pathogen Informatics"/>
        </authorList>
    </citation>
    <scope>NUCLEOTIDE SEQUENCE [LARGE SCALE GENOMIC DNA]</scope>
</reference>
<dbReference type="PIRSF" id="PIRSF037240">
    <property type="entry name" value="RNA_polIII_Trep_MAF1"/>
    <property type="match status" value="1"/>
</dbReference>
<dbReference type="GO" id="GO:0005634">
    <property type="term" value="C:nucleus"/>
    <property type="evidence" value="ECO:0007669"/>
    <property type="project" value="UniProtKB-SubCell"/>
</dbReference>
<reference evidence="6" key="1">
    <citation type="submission" date="2017-02" db="UniProtKB">
        <authorList>
            <consortium name="WormBaseParasite"/>
        </authorList>
    </citation>
    <scope>IDENTIFICATION</scope>
</reference>
<keyword evidence="2" id="KW-0805">Transcription regulation</keyword>
<dbReference type="PANTHER" id="PTHR22504">
    <property type="entry name" value="REPRESSOR OF RNA POLYMERASE III TRANSCRIPTION MAF1"/>
    <property type="match status" value="1"/>
</dbReference>
<evidence type="ECO:0000313" key="6">
    <source>
        <dbReference type="WBParaSite" id="BTMF_0000919001-mRNA-1"/>
    </source>
</evidence>
<dbReference type="InterPro" id="IPR038564">
    <property type="entry name" value="Maf1_sf"/>
</dbReference>
<evidence type="ECO:0000256" key="2">
    <source>
        <dbReference type="PIRNR" id="PIRNR037240"/>
    </source>
</evidence>
<dbReference type="GO" id="GO:0000994">
    <property type="term" value="F:RNA polymerase III core binding"/>
    <property type="evidence" value="ECO:0007669"/>
    <property type="project" value="TreeGrafter"/>
</dbReference>
<proteinExistence type="inferred from homology"/>
<evidence type="ECO:0000256" key="3">
    <source>
        <dbReference type="SAM" id="MobiDB-lite"/>
    </source>
</evidence>
<comment type="function">
    <text evidence="2">Element of the TORC1 signaling pathway that acts as a mediator of diverse signals and that represses RNA polymerase III transcription. Inhibits the de novo assembly of TFIIIB onto DNA.</text>
</comment>
<name>A0A0R3QNA5_9BILA</name>
<evidence type="ECO:0000313" key="5">
    <source>
        <dbReference type="Proteomes" id="UP000280834"/>
    </source>
</evidence>